<dbReference type="Pfam" id="PF19408">
    <property type="entry name" value="PKD_6"/>
    <property type="match status" value="3"/>
</dbReference>
<keyword evidence="3" id="KW-0732">Signal</keyword>
<feature type="domain" description="Photosynthesis system II assembly factor Ycf48/Hcf136-like" evidence="4">
    <location>
        <begin position="158"/>
        <end position="268"/>
    </location>
</feature>
<evidence type="ECO:0000259" key="6">
    <source>
        <dbReference type="Pfam" id="PF19408"/>
    </source>
</evidence>
<reference evidence="7 8" key="1">
    <citation type="submission" date="2019-03" db="EMBL/GenBank/DDBJ databases">
        <title>Algoriphagus sp. nov, a new strain isolated from root system soil of mangrove plant Kandelia.</title>
        <authorList>
            <person name="Yin Q."/>
            <person name="Wang K."/>
            <person name="Song Z."/>
        </authorList>
    </citation>
    <scope>NUCLEOTIDE SEQUENCE [LARGE SCALE GENOMIC DNA]</scope>
    <source>
        <strain evidence="7 8">XY-J91</strain>
    </source>
</reference>
<feature type="domain" description="PKD-like" evidence="6">
    <location>
        <begin position="600"/>
        <end position="677"/>
    </location>
</feature>
<feature type="chain" id="PRO_5021344962" evidence="3">
    <location>
        <begin position="20"/>
        <end position="936"/>
    </location>
</feature>
<dbReference type="EMBL" id="SPSB01000002">
    <property type="protein sequence ID" value="TFV95907.1"/>
    <property type="molecule type" value="Genomic_DNA"/>
</dbReference>
<comment type="caution">
    <text evidence="7">The sequence shown here is derived from an EMBL/GenBank/DDBJ whole genome shotgun (WGS) entry which is preliminary data.</text>
</comment>
<dbReference type="Pfam" id="PF14870">
    <property type="entry name" value="PSII_BNR"/>
    <property type="match status" value="3"/>
</dbReference>
<evidence type="ECO:0000313" key="8">
    <source>
        <dbReference type="Proteomes" id="UP000297647"/>
    </source>
</evidence>
<gene>
    <name evidence="7" type="ORF">E4S40_06700</name>
</gene>
<dbReference type="AlphaFoldDB" id="A0A4Y9QUR8"/>
<organism evidence="7 8">
    <name type="scientific">Algoriphagus kandeliae</name>
    <dbReference type="NCBI Taxonomy" id="2562278"/>
    <lineage>
        <taxon>Bacteria</taxon>
        <taxon>Pseudomonadati</taxon>
        <taxon>Bacteroidota</taxon>
        <taxon>Cytophagia</taxon>
        <taxon>Cytophagales</taxon>
        <taxon>Cyclobacteriaceae</taxon>
        <taxon>Algoriphagus</taxon>
    </lineage>
</organism>
<dbReference type="PANTHER" id="PTHR47199:SF2">
    <property type="entry name" value="PHOTOSYSTEM II STABILITY_ASSEMBLY FACTOR HCF136, CHLOROPLASTIC"/>
    <property type="match status" value="1"/>
</dbReference>
<evidence type="ECO:0000259" key="5">
    <source>
        <dbReference type="Pfam" id="PF18962"/>
    </source>
</evidence>
<dbReference type="OrthoDB" id="9757809at2"/>
<dbReference type="InterPro" id="IPR028203">
    <property type="entry name" value="PSII_CF48-like_dom"/>
</dbReference>
<dbReference type="InterPro" id="IPR015943">
    <property type="entry name" value="WD40/YVTN_repeat-like_dom_sf"/>
</dbReference>
<keyword evidence="2" id="KW-0604">Photosystem II</keyword>
<feature type="domain" description="Photosynthesis system II assembly factor Ycf48/Hcf136-like" evidence="4">
    <location>
        <begin position="61"/>
        <end position="147"/>
    </location>
</feature>
<proteinExistence type="predicted"/>
<dbReference type="Proteomes" id="UP000297647">
    <property type="component" value="Unassembled WGS sequence"/>
</dbReference>
<accession>A0A4Y9QUR8</accession>
<dbReference type="PANTHER" id="PTHR47199">
    <property type="entry name" value="PHOTOSYSTEM II STABILITY/ASSEMBLY FACTOR HCF136, CHLOROPLASTIC"/>
    <property type="match status" value="1"/>
</dbReference>
<keyword evidence="1" id="KW-0602">Photosynthesis</keyword>
<dbReference type="RefSeq" id="WP_135072465.1">
    <property type="nucleotide sequence ID" value="NZ_SPSB01000002.1"/>
</dbReference>
<dbReference type="NCBIfam" id="TIGR04183">
    <property type="entry name" value="Por_Secre_tail"/>
    <property type="match status" value="1"/>
</dbReference>
<dbReference type="Pfam" id="PF18962">
    <property type="entry name" value="Por_Secre_tail"/>
    <property type="match status" value="1"/>
</dbReference>
<evidence type="ECO:0000256" key="1">
    <source>
        <dbReference type="ARBA" id="ARBA00022531"/>
    </source>
</evidence>
<sequence>MKRVGLALFFIFLSASLAAQTWTRMQGWGLDLSAIFWIDSQTGIAGGENLLIETKDGGQTWSEIPFKFEGNILAIHINSDSEGFAVGKNGLILKTSDGGESWKSEKITSSDNWNEVLFNGDNTWLLIGESGLVIRSRDFGGKWEDISPYPKKEIYGGEFINNDSLFLVGSQGLILRSWDQGDLYENQISGTTNNLFGVAFSSREVGYAVGENGTILKTQDFGETWTSLNSGLTKNLKEVAISALDARIFTVVGEDAAAIRSTNEGATFSIANLGAGNNRNLADLAYLPNSNVVWAVGETGYVISSTNAGASYTQRQAGQDIDFLEVDFKTDRYGLIGGEEGKLFVTSNFAQSLVARPIPESSTIRGLSFWNGSFGYVSTESSKIYRTTNAGSTWLDVTPPESNVINGFYLFAPSVFYVAGNDGFVASSFNSGDSWNDLPTTDTEKDFKAVMFFDFVYGIAIGDGGEISFSTGGIQWSSMNSPTTENLNGLAKLDEFTAIVVGNKGTILKTEDKATSWRVIETEISEDLLSVDFFDNQYGFISGKNGLTLATKDGGETWQQIETGTSRDLHGISAGTPLIAYAVGDDGTIIRYNCTPPEGTLSEIQGPSETCLQSQTYQIEDSPIPGSTIVWRVDGGEIISGQGTSQIEVQWIDPGRKGVFVSRQNFCGTGETSYIEVIVSDLPPQTLQIEGQGATCTNQTETYSLPNLEGVSYNWSSEGGEIISGQGTSSVEIRWNSPGFTEVIAVPQNSCGTNPPIKLPVQISALPEQPSEISGESIVPPGEFTYQIQVEEGLNYQWTIDGGGRILAGQGTESIRVLWEEEGEFVLSVAAQNACDFGPARTMPIQVSLITGLEPSPDLEGLKIYPNPSSGTLYIKAEFLDRWYQAELISSQGQALIQHEIPQGLESLEFTDLKPGMYFIRLLGPQNTFVRKIVVH</sequence>
<evidence type="ECO:0000313" key="7">
    <source>
        <dbReference type="EMBL" id="TFV95907.1"/>
    </source>
</evidence>
<dbReference type="SUPFAM" id="SSF110296">
    <property type="entry name" value="Oligoxyloglucan reducing end-specific cellobiohydrolase"/>
    <property type="match status" value="2"/>
</dbReference>
<evidence type="ECO:0000256" key="2">
    <source>
        <dbReference type="ARBA" id="ARBA00023276"/>
    </source>
</evidence>
<evidence type="ECO:0000256" key="3">
    <source>
        <dbReference type="SAM" id="SignalP"/>
    </source>
</evidence>
<evidence type="ECO:0000259" key="4">
    <source>
        <dbReference type="Pfam" id="PF14870"/>
    </source>
</evidence>
<dbReference type="InterPro" id="IPR045829">
    <property type="entry name" value="PKD_6"/>
</dbReference>
<feature type="signal peptide" evidence="3">
    <location>
        <begin position="1"/>
        <end position="19"/>
    </location>
</feature>
<dbReference type="InterPro" id="IPR026444">
    <property type="entry name" value="Secre_tail"/>
</dbReference>
<feature type="domain" description="Secretion system C-terminal sorting" evidence="5">
    <location>
        <begin position="864"/>
        <end position="935"/>
    </location>
</feature>
<feature type="domain" description="PKD-like" evidence="6">
    <location>
        <begin position="767"/>
        <end position="843"/>
    </location>
</feature>
<dbReference type="Gene3D" id="2.130.10.10">
    <property type="entry name" value="YVTN repeat-like/Quinoprotein amine dehydrogenase"/>
    <property type="match status" value="3"/>
</dbReference>
<feature type="domain" description="Photosynthesis system II assembly factor Ycf48/Hcf136-like" evidence="4">
    <location>
        <begin position="475"/>
        <end position="564"/>
    </location>
</feature>
<name>A0A4Y9QUR8_9BACT</name>
<protein>
    <submittedName>
        <fullName evidence="7">T9SS type A sorting domain-containing protein</fullName>
    </submittedName>
</protein>
<dbReference type="GO" id="GO:0015979">
    <property type="term" value="P:photosynthesis"/>
    <property type="evidence" value="ECO:0007669"/>
    <property type="project" value="UniProtKB-KW"/>
</dbReference>
<dbReference type="GO" id="GO:0009523">
    <property type="term" value="C:photosystem II"/>
    <property type="evidence" value="ECO:0007669"/>
    <property type="project" value="UniProtKB-KW"/>
</dbReference>
<keyword evidence="8" id="KW-1185">Reference proteome</keyword>
<feature type="domain" description="PKD-like" evidence="6">
    <location>
        <begin position="684"/>
        <end position="760"/>
    </location>
</feature>